<comment type="caution">
    <text evidence="1">The sequence shown here is derived from an EMBL/GenBank/DDBJ whole genome shotgun (WGS) entry which is preliminary data.</text>
</comment>
<reference evidence="1" key="1">
    <citation type="journal article" date="2015" name="Nature">
        <title>Complex archaea that bridge the gap between prokaryotes and eukaryotes.</title>
        <authorList>
            <person name="Spang A."/>
            <person name="Saw J.H."/>
            <person name="Jorgensen S.L."/>
            <person name="Zaremba-Niedzwiedzka K."/>
            <person name="Martijn J."/>
            <person name="Lind A.E."/>
            <person name="van Eijk R."/>
            <person name="Schleper C."/>
            <person name="Guy L."/>
            <person name="Ettema T.J."/>
        </authorList>
    </citation>
    <scope>NUCLEOTIDE SEQUENCE</scope>
</reference>
<dbReference type="EMBL" id="LAZR01006526">
    <property type="protein sequence ID" value="KKM91475.1"/>
    <property type="molecule type" value="Genomic_DNA"/>
</dbReference>
<sequence>MKVYESCPASGGNAITLSDTAAAIVYVSVVPEPGAICPTCHEKTPTKHALEMRKWRARKKRG</sequence>
<proteinExistence type="predicted"/>
<name>A0A0F9NRK7_9ZZZZ</name>
<dbReference type="AlphaFoldDB" id="A0A0F9NRK7"/>
<gene>
    <name evidence="1" type="ORF">LCGC14_1228140</name>
</gene>
<protein>
    <submittedName>
        <fullName evidence="1">Uncharacterized protein</fullName>
    </submittedName>
</protein>
<evidence type="ECO:0000313" key="1">
    <source>
        <dbReference type="EMBL" id="KKM91475.1"/>
    </source>
</evidence>
<organism evidence="1">
    <name type="scientific">marine sediment metagenome</name>
    <dbReference type="NCBI Taxonomy" id="412755"/>
    <lineage>
        <taxon>unclassified sequences</taxon>
        <taxon>metagenomes</taxon>
        <taxon>ecological metagenomes</taxon>
    </lineage>
</organism>
<accession>A0A0F9NRK7</accession>